<dbReference type="GO" id="GO:0046872">
    <property type="term" value="F:metal ion binding"/>
    <property type="evidence" value="ECO:0007669"/>
    <property type="project" value="UniProtKB-KW"/>
</dbReference>
<evidence type="ECO:0000256" key="12">
    <source>
        <dbReference type="ARBA" id="ARBA00023014"/>
    </source>
</evidence>
<dbReference type="GO" id="GO:0050660">
    <property type="term" value="F:flavin adenine dinucleotide binding"/>
    <property type="evidence" value="ECO:0007669"/>
    <property type="project" value="UniProtKB-UniRule"/>
</dbReference>
<keyword evidence="11 16" id="KW-0408">Iron</keyword>
<comment type="caution">
    <text evidence="22">The sequence shown here is derived from an EMBL/GenBank/DDBJ whole genome shotgun (WGS) entry which is preliminary data.</text>
</comment>
<evidence type="ECO:0000256" key="2">
    <source>
        <dbReference type="ARBA" id="ARBA00005096"/>
    </source>
</evidence>
<dbReference type="InterPro" id="IPR023753">
    <property type="entry name" value="FAD/NAD-binding_dom"/>
</dbReference>
<dbReference type="PIRSF" id="PIRSF037149">
    <property type="entry name" value="NirB"/>
    <property type="match status" value="1"/>
</dbReference>
<dbReference type="Pfam" id="PF03460">
    <property type="entry name" value="NIR_SIR_ferr"/>
    <property type="match status" value="1"/>
</dbReference>
<dbReference type="PRINTS" id="PR00368">
    <property type="entry name" value="FADPNR"/>
</dbReference>
<dbReference type="FunFam" id="3.50.50.60:FF:000033">
    <property type="entry name" value="Nitrite reductase [NAD(P)H], large subunit"/>
    <property type="match status" value="1"/>
</dbReference>
<proteinExistence type="inferred from homology"/>
<dbReference type="RefSeq" id="WP_131015565.1">
    <property type="nucleotide sequence ID" value="NZ_SIRE01000016.1"/>
</dbReference>
<dbReference type="Gene3D" id="3.30.390.30">
    <property type="match status" value="1"/>
</dbReference>
<dbReference type="InterPro" id="IPR007419">
    <property type="entry name" value="BFD-like_2Fe2S-bd_dom"/>
</dbReference>
<evidence type="ECO:0000256" key="15">
    <source>
        <dbReference type="PIRNR" id="PIRNR037149"/>
    </source>
</evidence>
<evidence type="ECO:0000256" key="3">
    <source>
        <dbReference type="ARBA" id="ARBA00010429"/>
    </source>
</evidence>
<keyword evidence="6 15" id="KW-0285">Flavoprotein</keyword>
<evidence type="ECO:0000256" key="16">
    <source>
        <dbReference type="PIRSR" id="PIRSR037149-1"/>
    </source>
</evidence>
<dbReference type="OrthoDB" id="9792592at2"/>
<reference evidence="22 23" key="1">
    <citation type="submission" date="2019-02" db="EMBL/GenBank/DDBJ databases">
        <title>Paenibacillus sp. nov., isolated from surface-sterilized tissue of Thalictrum simplex L.</title>
        <authorList>
            <person name="Tuo L."/>
        </authorList>
    </citation>
    <scope>NUCLEOTIDE SEQUENCE [LARGE SCALE GENOMIC DNA]</scope>
    <source>
        <strain evidence="22 23">N2SHLJ1</strain>
    </source>
</reference>
<dbReference type="EMBL" id="SIRE01000016">
    <property type="protein sequence ID" value="TBL75654.1"/>
    <property type="molecule type" value="Genomic_DNA"/>
</dbReference>
<evidence type="ECO:0000313" key="22">
    <source>
        <dbReference type="EMBL" id="TBL75654.1"/>
    </source>
</evidence>
<evidence type="ECO:0000256" key="6">
    <source>
        <dbReference type="ARBA" id="ARBA00022630"/>
    </source>
</evidence>
<evidence type="ECO:0000256" key="10">
    <source>
        <dbReference type="ARBA" id="ARBA00023002"/>
    </source>
</evidence>
<dbReference type="CDD" id="cd19944">
    <property type="entry name" value="NirB_Fer2_BFD-like_2"/>
    <property type="match status" value="1"/>
</dbReference>
<comment type="cofactor">
    <cofactor evidence="16">
        <name>siroheme</name>
        <dbReference type="ChEBI" id="CHEBI:60052"/>
    </cofactor>
    <text evidence="16">Binds 1 siroheme per subunit.</text>
</comment>
<evidence type="ECO:0000259" key="21">
    <source>
        <dbReference type="Pfam" id="PF18267"/>
    </source>
</evidence>
<keyword evidence="13 15" id="KW-0534">Nitrate assimilation</keyword>
<keyword evidence="12 16" id="KW-0411">Iron-sulfur</keyword>
<dbReference type="InterPro" id="IPR012744">
    <property type="entry name" value="Nitri_red_NirB"/>
</dbReference>
<dbReference type="InterPro" id="IPR016156">
    <property type="entry name" value="FAD/NAD-linked_Rdtase_dimer_sf"/>
</dbReference>
<dbReference type="Gene3D" id="3.50.50.60">
    <property type="entry name" value="FAD/NAD(P)-binding domain"/>
    <property type="match status" value="2"/>
</dbReference>
<evidence type="ECO:0000259" key="19">
    <source>
        <dbReference type="Pfam" id="PF04324"/>
    </source>
</evidence>
<evidence type="ECO:0000256" key="7">
    <source>
        <dbReference type="ARBA" id="ARBA00022714"/>
    </source>
</evidence>
<dbReference type="SUPFAM" id="SSF56014">
    <property type="entry name" value="Nitrite and sulphite reductase 4Fe-4S domain-like"/>
    <property type="match status" value="1"/>
</dbReference>
<dbReference type="AlphaFoldDB" id="A0A4V6MSF3"/>
<comment type="cofactor">
    <cofactor evidence="16">
        <name>[4Fe-4S] cluster</name>
        <dbReference type="ChEBI" id="CHEBI:49883"/>
    </cofactor>
    <text evidence="16">Binds 1 [4Fe-4S] cluster per subunit.</text>
</comment>
<keyword evidence="8 16" id="KW-0479">Metal-binding</keyword>
<comment type="cofactor">
    <cofactor evidence="1 15">
        <name>FAD</name>
        <dbReference type="ChEBI" id="CHEBI:57692"/>
    </cofactor>
</comment>
<dbReference type="PRINTS" id="PR00411">
    <property type="entry name" value="PNDRDTASEI"/>
</dbReference>
<keyword evidence="4 16" id="KW-0004">4Fe-4S</keyword>
<dbReference type="SUPFAM" id="SSF51905">
    <property type="entry name" value="FAD/NAD(P)-binding domain"/>
    <property type="match status" value="2"/>
</dbReference>
<organism evidence="22 23">
    <name type="scientific">Paenibacillus thalictri</name>
    <dbReference type="NCBI Taxonomy" id="2527873"/>
    <lineage>
        <taxon>Bacteria</taxon>
        <taxon>Bacillati</taxon>
        <taxon>Bacillota</taxon>
        <taxon>Bacilli</taxon>
        <taxon>Bacillales</taxon>
        <taxon>Paenibacillaceae</taxon>
        <taxon>Paenibacillus</taxon>
    </lineage>
</organism>
<keyword evidence="9 15" id="KW-0274">FAD</keyword>
<comment type="pathway">
    <text evidence="2">Nitrogen metabolism; nitrate reduction (assimilation).</text>
</comment>
<dbReference type="FunFam" id="1.10.10.1100:FF:000002">
    <property type="entry name" value="Nitrite reductase large subunit"/>
    <property type="match status" value="1"/>
</dbReference>
<feature type="domain" description="Nitrite/sulphite reductase 4Fe-4S" evidence="17">
    <location>
        <begin position="628"/>
        <end position="764"/>
    </location>
</feature>
<dbReference type="InterPro" id="IPR045854">
    <property type="entry name" value="NO2/SO3_Rdtase_4Fe4S_sf"/>
</dbReference>
<evidence type="ECO:0000256" key="8">
    <source>
        <dbReference type="ARBA" id="ARBA00022723"/>
    </source>
</evidence>
<dbReference type="Gene3D" id="3.90.480.20">
    <property type="match status" value="1"/>
</dbReference>
<dbReference type="InterPro" id="IPR036188">
    <property type="entry name" value="FAD/NAD-bd_sf"/>
</dbReference>
<evidence type="ECO:0000259" key="20">
    <source>
        <dbReference type="Pfam" id="PF07992"/>
    </source>
</evidence>
<dbReference type="InterPro" id="IPR006067">
    <property type="entry name" value="NO2/SO3_Rdtase_4Fe4S_dom"/>
</dbReference>
<evidence type="ECO:0000256" key="4">
    <source>
        <dbReference type="ARBA" id="ARBA00022485"/>
    </source>
</evidence>
<dbReference type="InterPro" id="IPR005117">
    <property type="entry name" value="NiRdtase/SiRdtase_haem-b_fer"/>
</dbReference>
<dbReference type="InterPro" id="IPR017121">
    <property type="entry name" value="Nitrite_Rdtase_lsu"/>
</dbReference>
<evidence type="ECO:0000256" key="5">
    <source>
        <dbReference type="ARBA" id="ARBA00022617"/>
    </source>
</evidence>
<gene>
    <name evidence="22" type="ORF">EYB31_21910</name>
</gene>
<dbReference type="GO" id="GO:0050661">
    <property type="term" value="F:NADP binding"/>
    <property type="evidence" value="ECO:0007669"/>
    <property type="project" value="UniProtKB-UniRule"/>
</dbReference>
<feature type="binding site" evidence="16">
    <location>
        <position position="643"/>
    </location>
    <ligand>
        <name>[4Fe-4S] cluster</name>
        <dbReference type="ChEBI" id="CHEBI:49883"/>
    </ligand>
</feature>
<evidence type="ECO:0000256" key="14">
    <source>
        <dbReference type="ARBA" id="ARBA00034078"/>
    </source>
</evidence>
<dbReference type="UniPathway" id="UPA00653"/>
<feature type="domain" description="BFD-like [2Fe-2S]-binding" evidence="19">
    <location>
        <begin position="483"/>
        <end position="532"/>
    </location>
</feature>
<comment type="cofactor">
    <cofactor evidence="14">
        <name>[2Fe-2S] cluster</name>
        <dbReference type="ChEBI" id="CHEBI:190135"/>
    </cofactor>
</comment>
<dbReference type="Gene3D" id="1.10.10.1100">
    <property type="entry name" value="BFD-like [2Fe-2S]-binding domain"/>
    <property type="match status" value="2"/>
</dbReference>
<accession>A0A4V6MSF3</accession>
<feature type="binding site" evidence="16">
    <location>
        <position position="637"/>
    </location>
    <ligand>
        <name>[4Fe-4S] cluster</name>
        <dbReference type="ChEBI" id="CHEBI:49883"/>
    </ligand>
</feature>
<feature type="domain" description="NADH-rubredoxin oxidoreductase C-terminal" evidence="21">
    <location>
        <begin position="318"/>
        <end position="384"/>
    </location>
</feature>
<dbReference type="GO" id="GO:0020037">
    <property type="term" value="F:heme binding"/>
    <property type="evidence" value="ECO:0007669"/>
    <property type="project" value="InterPro"/>
</dbReference>
<keyword evidence="7" id="KW-0001">2Fe-2S</keyword>
<dbReference type="InterPro" id="IPR041854">
    <property type="entry name" value="BFD-like_2Fe2S-bd_dom_sf"/>
</dbReference>
<evidence type="ECO:0000313" key="23">
    <source>
        <dbReference type="Proteomes" id="UP000293142"/>
    </source>
</evidence>
<dbReference type="GO" id="GO:0051537">
    <property type="term" value="F:2 iron, 2 sulfur cluster binding"/>
    <property type="evidence" value="ECO:0007669"/>
    <property type="project" value="UniProtKB-KW"/>
</dbReference>
<dbReference type="GO" id="GO:0051539">
    <property type="term" value="F:4 iron, 4 sulfur cluster binding"/>
    <property type="evidence" value="ECO:0007669"/>
    <property type="project" value="UniProtKB-KW"/>
</dbReference>
<name>A0A4V6MSF3_9BACL</name>
<keyword evidence="5 16" id="KW-0349">Heme</keyword>
<dbReference type="PANTHER" id="PTHR43809:SF1">
    <property type="entry name" value="NITRITE REDUCTASE (NADH) LARGE SUBUNIT"/>
    <property type="match status" value="1"/>
</dbReference>
<protein>
    <submittedName>
        <fullName evidence="22">NAD(P)/FAD-dependent oxidoreductase</fullName>
    </submittedName>
</protein>
<keyword evidence="23" id="KW-1185">Reference proteome</keyword>
<evidence type="ECO:0000259" key="18">
    <source>
        <dbReference type="Pfam" id="PF03460"/>
    </source>
</evidence>
<evidence type="ECO:0000256" key="1">
    <source>
        <dbReference type="ARBA" id="ARBA00001974"/>
    </source>
</evidence>
<feature type="binding site" evidence="16">
    <location>
        <position position="681"/>
    </location>
    <ligand>
        <name>[4Fe-4S] cluster</name>
        <dbReference type="ChEBI" id="CHEBI:49883"/>
    </ligand>
</feature>
<comment type="similarity">
    <text evidence="3">Belongs to the nitrite and sulfite reductase 4Fe-4S domain family.</text>
</comment>
<dbReference type="SUPFAM" id="SSF55124">
    <property type="entry name" value="Nitrite/Sulfite reductase N-terminal domain-like"/>
    <property type="match status" value="1"/>
</dbReference>
<dbReference type="Gene3D" id="3.30.413.10">
    <property type="entry name" value="Sulfite Reductase Hemoprotein, domain 1"/>
    <property type="match status" value="1"/>
</dbReference>
<feature type="domain" description="Nitrite/Sulfite reductase ferredoxin-like" evidence="18">
    <location>
        <begin position="558"/>
        <end position="620"/>
    </location>
</feature>
<dbReference type="CDD" id="cd19943">
    <property type="entry name" value="NirB_Fer2_BFD-like_1"/>
    <property type="match status" value="1"/>
</dbReference>
<dbReference type="Pfam" id="PF07992">
    <property type="entry name" value="Pyr_redox_2"/>
    <property type="match status" value="1"/>
</dbReference>
<feature type="binding site" description="axial binding residue" evidence="16">
    <location>
        <position position="681"/>
    </location>
    <ligand>
        <name>siroheme</name>
        <dbReference type="ChEBI" id="CHEBI:60052"/>
    </ligand>
    <ligandPart>
        <name>Fe</name>
        <dbReference type="ChEBI" id="CHEBI:18248"/>
    </ligandPart>
</feature>
<dbReference type="PRINTS" id="PR00397">
    <property type="entry name" value="SIROHAEM"/>
</dbReference>
<feature type="domain" description="BFD-like [2Fe-2S]-binding" evidence="19">
    <location>
        <begin position="418"/>
        <end position="467"/>
    </location>
</feature>
<feature type="domain" description="FAD/NAD(P)-binding" evidence="20">
    <location>
        <begin position="5"/>
        <end position="281"/>
    </location>
</feature>
<evidence type="ECO:0000256" key="11">
    <source>
        <dbReference type="ARBA" id="ARBA00023004"/>
    </source>
</evidence>
<dbReference type="Pfam" id="PF01077">
    <property type="entry name" value="NIR_SIR"/>
    <property type="match status" value="1"/>
</dbReference>
<keyword evidence="10" id="KW-0560">Oxidoreductase</keyword>
<feature type="binding site" evidence="16">
    <location>
        <position position="677"/>
    </location>
    <ligand>
        <name>[4Fe-4S] cluster</name>
        <dbReference type="ChEBI" id="CHEBI:49883"/>
    </ligand>
</feature>
<dbReference type="InterPro" id="IPR006066">
    <property type="entry name" value="NO2/SO3_Rdtase_FeS/sirohaem_BS"/>
</dbReference>
<dbReference type="PROSITE" id="PS00365">
    <property type="entry name" value="NIR_SIR"/>
    <property type="match status" value="1"/>
</dbReference>
<evidence type="ECO:0000256" key="9">
    <source>
        <dbReference type="ARBA" id="ARBA00022827"/>
    </source>
</evidence>
<evidence type="ECO:0000259" key="17">
    <source>
        <dbReference type="Pfam" id="PF01077"/>
    </source>
</evidence>
<dbReference type="Proteomes" id="UP000293142">
    <property type="component" value="Unassembled WGS sequence"/>
</dbReference>
<dbReference type="GO" id="GO:0042128">
    <property type="term" value="P:nitrate assimilation"/>
    <property type="evidence" value="ECO:0007669"/>
    <property type="project" value="UniProtKB-UniRule"/>
</dbReference>
<dbReference type="InterPro" id="IPR052034">
    <property type="entry name" value="NasD-like"/>
</dbReference>
<dbReference type="InterPro" id="IPR041575">
    <property type="entry name" value="Rubredoxin_C"/>
</dbReference>
<dbReference type="Pfam" id="PF18267">
    <property type="entry name" value="Rubredoxin_C"/>
    <property type="match status" value="1"/>
</dbReference>
<dbReference type="Pfam" id="PF04324">
    <property type="entry name" value="Fer2_BFD"/>
    <property type="match status" value="2"/>
</dbReference>
<evidence type="ECO:0000256" key="13">
    <source>
        <dbReference type="ARBA" id="ARBA00023063"/>
    </source>
</evidence>
<dbReference type="GO" id="GO:0098809">
    <property type="term" value="F:nitrite reductase activity"/>
    <property type="evidence" value="ECO:0007669"/>
    <property type="project" value="InterPro"/>
</dbReference>
<dbReference type="InterPro" id="IPR036136">
    <property type="entry name" value="Nit/Sulf_reduc_fer-like_dom_sf"/>
</dbReference>
<dbReference type="NCBIfam" id="TIGR02374">
    <property type="entry name" value="nitri_red_nirB"/>
    <property type="match status" value="1"/>
</dbReference>
<dbReference type="PANTHER" id="PTHR43809">
    <property type="entry name" value="NITRITE REDUCTASE (NADH) LARGE SUBUNIT"/>
    <property type="match status" value="1"/>
</dbReference>
<sequence length="807" mass="86525">MGKPQLVLIGNGMAGVHAIEHLLKLAPSKYDITVFGAEPHPNYNRILLSYVLSGDSKVADIELNTYGWYEENGIKLYAGHTVTSVDTTSKTVTSDKGVTVPYDKLIIATGSNPFMLPLPGADKDGVMAYRTIQDCEKMIEASKKYKKAVVIGGGLLGLEAARGFLNLGMKVDVVHITDTIMERQLDRTASKMLQEALEAQGMNFLLEKHSAEILGGKRVTGLKFKDGAVAEADLLVMAVGIRPNVAVAKQIGCETNPGIVVNDYLETSIPGVYAVGECAMHRGVAYGLVAPLYEQAAVLAKRLAGAATGPYEGSVVYTKLKVSGVDVFSGGNFSEGEGTKTIRIHDEWSGIYKKVVIKEGKIVGAVLYGDTSDGTRLMQMIRSGTDISGLEKTAILRDSAAAGTSAGAGVAELPDEAIICGCNGVSKGAICSAIKEQGLASVEEVKNCTNASRSCGGCKPLVGELLAFTLGDSFQGGAVKETVCGCTDLSRDEVVAAIREKGLSHVREVMHVLGWKSEEGCSKCRPAINYYLGMLNPGTYKDDRASRFVNERLHANIQKDGTYSVVPRMYGGVTTPEDLKKIADVAVKYNVPTVKLTGGQRIDLLGVKKEDLVPMWADLDMPSGYAYGKALRTVKTCVGETYCRFGTGDAMGMGIAMEKRFERLNTPAKVKMAVSGCPRNCAESGIKDLGVVSVDGGWELYAGGNGGVKVRVGDLLATVATEAEVIEYTEAYLQYYRETGKYGERTSEWVNRLGLAHIQDVVKDPGRRAALCSRMDEALAVTKDPWKEAIADASIRRNLYDVVEVKS</sequence>